<dbReference type="EMBL" id="JACCCO010000001">
    <property type="protein sequence ID" value="NYF41373.1"/>
    <property type="molecule type" value="Genomic_DNA"/>
</dbReference>
<evidence type="ECO:0000313" key="2">
    <source>
        <dbReference type="EMBL" id="NYF41373.1"/>
    </source>
</evidence>
<dbReference type="Gene3D" id="3.30.1310.10">
    <property type="entry name" value="Nucleoid-associated protein YbaB-like domain"/>
    <property type="match status" value="1"/>
</dbReference>
<dbReference type="SUPFAM" id="SSF82607">
    <property type="entry name" value="YbaB-like"/>
    <property type="match status" value="1"/>
</dbReference>
<sequence length="134" mass="14719">MRHPDDAALRRMEEELGEITGTGEAAGGLVRAVTGPSGRLLDIVFDPRVMRLDSHELAREVGAAVRRAQEDGERRARELVDGTLGPAGSGGAPGEPLDHARFWNGLERMSRDFERSMAEQEAELARRLGNLDRF</sequence>
<dbReference type="InterPro" id="IPR036894">
    <property type="entry name" value="YbaB-like_sf"/>
</dbReference>
<dbReference type="RefSeq" id="WP_179822095.1">
    <property type="nucleotide sequence ID" value="NZ_JACCCO010000001.1"/>
</dbReference>
<dbReference type="InterPro" id="IPR004401">
    <property type="entry name" value="YbaB/EbfC"/>
</dbReference>
<keyword evidence="3" id="KW-1185">Reference proteome</keyword>
<feature type="region of interest" description="Disordered" evidence="1">
    <location>
        <begin position="68"/>
        <end position="99"/>
    </location>
</feature>
<protein>
    <submittedName>
        <fullName evidence="2">DNA-binding protein YbaB</fullName>
    </submittedName>
</protein>
<feature type="compositionally biased region" description="Basic and acidic residues" evidence="1">
    <location>
        <begin position="68"/>
        <end position="80"/>
    </location>
</feature>
<dbReference type="Pfam" id="PF02575">
    <property type="entry name" value="YbaB_DNA_bd"/>
    <property type="match status" value="1"/>
</dbReference>
<proteinExistence type="predicted"/>
<gene>
    <name evidence="2" type="ORF">HDA43_003532</name>
</gene>
<name>A0A852V1Z8_9ACTN</name>
<dbReference type="AlphaFoldDB" id="A0A852V1Z8"/>
<accession>A0A852V1Z8</accession>
<evidence type="ECO:0000313" key="3">
    <source>
        <dbReference type="Proteomes" id="UP000576393"/>
    </source>
</evidence>
<dbReference type="GO" id="GO:0003677">
    <property type="term" value="F:DNA binding"/>
    <property type="evidence" value="ECO:0007669"/>
    <property type="project" value="UniProtKB-KW"/>
</dbReference>
<organism evidence="2 3">
    <name type="scientific">Streptosporangium sandarakinum</name>
    <dbReference type="NCBI Taxonomy" id="1260955"/>
    <lineage>
        <taxon>Bacteria</taxon>
        <taxon>Bacillati</taxon>
        <taxon>Actinomycetota</taxon>
        <taxon>Actinomycetes</taxon>
        <taxon>Streptosporangiales</taxon>
        <taxon>Streptosporangiaceae</taxon>
        <taxon>Streptosporangium</taxon>
    </lineage>
</organism>
<comment type="caution">
    <text evidence="2">The sequence shown here is derived from an EMBL/GenBank/DDBJ whole genome shotgun (WGS) entry which is preliminary data.</text>
</comment>
<dbReference type="Proteomes" id="UP000576393">
    <property type="component" value="Unassembled WGS sequence"/>
</dbReference>
<reference evidence="2 3" key="1">
    <citation type="submission" date="2020-07" db="EMBL/GenBank/DDBJ databases">
        <title>Sequencing the genomes of 1000 actinobacteria strains.</title>
        <authorList>
            <person name="Klenk H.-P."/>
        </authorList>
    </citation>
    <scope>NUCLEOTIDE SEQUENCE [LARGE SCALE GENOMIC DNA]</scope>
    <source>
        <strain evidence="2 3">DSM 45763</strain>
    </source>
</reference>
<evidence type="ECO:0000256" key="1">
    <source>
        <dbReference type="SAM" id="MobiDB-lite"/>
    </source>
</evidence>
<keyword evidence="2" id="KW-0238">DNA-binding</keyword>